<evidence type="ECO:0000256" key="9">
    <source>
        <dbReference type="ARBA" id="ARBA00023136"/>
    </source>
</evidence>
<keyword evidence="6 13" id="KW-1133">Transmembrane helix</keyword>
<keyword evidence="4 12" id="KW-0894">Sodium channel</keyword>
<dbReference type="Gene3D" id="1.10.287.770">
    <property type="entry name" value="YojJ-like"/>
    <property type="match status" value="1"/>
</dbReference>
<keyword evidence="10 12" id="KW-0739">Sodium transport</keyword>
<evidence type="ECO:0000313" key="15">
    <source>
        <dbReference type="Proteomes" id="UP001107558"/>
    </source>
</evidence>
<dbReference type="GO" id="GO:0005886">
    <property type="term" value="C:plasma membrane"/>
    <property type="evidence" value="ECO:0007669"/>
    <property type="project" value="TreeGrafter"/>
</dbReference>
<keyword evidence="5 12" id="KW-0812">Transmembrane</keyword>
<dbReference type="PANTHER" id="PTHR11690">
    <property type="entry name" value="AMILORIDE-SENSITIVE SODIUM CHANNEL-RELATED"/>
    <property type="match status" value="1"/>
</dbReference>
<name>A0A9J6CEJ3_POLVA</name>
<keyword evidence="8 12" id="KW-0406">Ion transport</keyword>
<protein>
    <submittedName>
        <fullName evidence="14">Uncharacterized protein</fullName>
    </submittedName>
</protein>
<comment type="subcellular location">
    <subcellularLocation>
        <location evidence="1">Membrane</location>
        <topology evidence="1">Multi-pass membrane protein</topology>
    </subcellularLocation>
</comment>
<organism evidence="14 15">
    <name type="scientific">Polypedilum vanderplanki</name>
    <name type="common">Sleeping chironomid midge</name>
    <dbReference type="NCBI Taxonomy" id="319348"/>
    <lineage>
        <taxon>Eukaryota</taxon>
        <taxon>Metazoa</taxon>
        <taxon>Ecdysozoa</taxon>
        <taxon>Arthropoda</taxon>
        <taxon>Hexapoda</taxon>
        <taxon>Insecta</taxon>
        <taxon>Pterygota</taxon>
        <taxon>Neoptera</taxon>
        <taxon>Endopterygota</taxon>
        <taxon>Diptera</taxon>
        <taxon>Nematocera</taxon>
        <taxon>Chironomoidea</taxon>
        <taxon>Chironomidae</taxon>
        <taxon>Chironominae</taxon>
        <taxon>Polypedilum</taxon>
        <taxon>Polypedilum</taxon>
    </lineage>
</organism>
<comment type="caution">
    <text evidence="14">The sequence shown here is derived from an EMBL/GenBank/DDBJ whole genome shotgun (WGS) entry which is preliminary data.</text>
</comment>
<gene>
    <name evidence="14" type="ORF">PVAND_010015</name>
</gene>
<keyword evidence="7" id="KW-0915">Sodium</keyword>
<keyword evidence="9 13" id="KW-0472">Membrane</keyword>
<evidence type="ECO:0000256" key="4">
    <source>
        <dbReference type="ARBA" id="ARBA00022461"/>
    </source>
</evidence>
<dbReference type="OrthoDB" id="6628406at2759"/>
<comment type="similarity">
    <text evidence="2 12">Belongs to the amiloride-sensitive sodium channel (TC 1.A.6) family.</text>
</comment>
<evidence type="ECO:0000256" key="5">
    <source>
        <dbReference type="ARBA" id="ARBA00022692"/>
    </source>
</evidence>
<reference evidence="14" key="1">
    <citation type="submission" date="2021-03" db="EMBL/GenBank/DDBJ databases">
        <title>Chromosome level genome of the anhydrobiotic midge Polypedilum vanderplanki.</title>
        <authorList>
            <person name="Yoshida Y."/>
            <person name="Kikawada T."/>
            <person name="Gusev O."/>
        </authorList>
    </citation>
    <scope>NUCLEOTIDE SEQUENCE</scope>
    <source>
        <strain evidence="14">NIAS01</strain>
        <tissue evidence="14">Whole body or cell culture</tissue>
    </source>
</reference>
<accession>A0A9J6CEJ3</accession>
<dbReference type="Gene3D" id="1.10.287.820">
    <property type="entry name" value="Acid-sensing ion channel domain"/>
    <property type="match status" value="1"/>
</dbReference>
<dbReference type="EMBL" id="JADBJN010000001">
    <property type="protein sequence ID" value="KAG5680508.1"/>
    <property type="molecule type" value="Genomic_DNA"/>
</dbReference>
<feature type="transmembrane region" description="Helical" evidence="13">
    <location>
        <begin position="489"/>
        <end position="509"/>
    </location>
</feature>
<dbReference type="Pfam" id="PF00858">
    <property type="entry name" value="ASC"/>
    <property type="match status" value="1"/>
</dbReference>
<dbReference type="PRINTS" id="PR01078">
    <property type="entry name" value="AMINACHANNEL"/>
</dbReference>
<dbReference type="GO" id="GO:0015280">
    <property type="term" value="F:ligand-gated sodium channel activity"/>
    <property type="evidence" value="ECO:0007669"/>
    <property type="project" value="TreeGrafter"/>
</dbReference>
<evidence type="ECO:0000256" key="2">
    <source>
        <dbReference type="ARBA" id="ARBA00007193"/>
    </source>
</evidence>
<evidence type="ECO:0000256" key="13">
    <source>
        <dbReference type="SAM" id="Phobius"/>
    </source>
</evidence>
<dbReference type="PANTHER" id="PTHR11690:SF288">
    <property type="entry name" value="AMILORIDE-SENSITIVE NA+ CHANNEL-RELATED"/>
    <property type="match status" value="1"/>
</dbReference>
<dbReference type="InterPro" id="IPR001873">
    <property type="entry name" value="ENaC"/>
</dbReference>
<feature type="transmembrane region" description="Helical" evidence="13">
    <location>
        <begin position="35"/>
        <end position="52"/>
    </location>
</feature>
<evidence type="ECO:0000256" key="6">
    <source>
        <dbReference type="ARBA" id="ARBA00022989"/>
    </source>
</evidence>
<evidence type="ECO:0000313" key="14">
    <source>
        <dbReference type="EMBL" id="KAG5680508.1"/>
    </source>
</evidence>
<dbReference type="AlphaFoldDB" id="A0A9J6CEJ3"/>
<dbReference type="Proteomes" id="UP001107558">
    <property type="component" value="Chromosome 1"/>
</dbReference>
<keyword evidence="15" id="KW-1185">Reference proteome</keyword>
<proteinExistence type="inferred from homology"/>
<keyword evidence="11 12" id="KW-0407">Ion channel</keyword>
<keyword evidence="3 12" id="KW-0813">Transport</keyword>
<evidence type="ECO:0000256" key="11">
    <source>
        <dbReference type="ARBA" id="ARBA00023303"/>
    </source>
</evidence>
<evidence type="ECO:0000256" key="3">
    <source>
        <dbReference type="ARBA" id="ARBA00022448"/>
    </source>
</evidence>
<evidence type="ECO:0000256" key="7">
    <source>
        <dbReference type="ARBA" id="ARBA00023053"/>
    </source>
</evidence>
<sequence length="592" mass="69076">MLNSIKNNLNSFAKDSTIHGVHFIAGENRNKITRIFWALSFICATSTFIFHVHRSYEKWKIKPDIAMRKHQKFVGEIPFPALTICSPVFAKDNFVDYENLYRHYSSNLESFRNNITSKEANYLISNMQACSPGYLTISAQVFHRHTDNNTVKLLNQSSFDVDEIMASCSYNSVVSECSKLFNRVLTDKGFCYTFNMQGFSTIFNADVISKDFDCYKRTKIAKSPFYTDPSYNKLFTDVKPTKEWSLDQGFSTKHSEHEIPVVAQKGLSIALYLHHKKKDADNLCPALFSAFNYYFHLPNEILTPMHLRQFVPFGQKKFVSLSARAYKTNEGLRKLKPKVRDCYFEGEKKLKFFKSYTKRNCEFECMTNYTLKICGCSKFSMPREQNTSICTVYQARCYYMAMNEWPIYNRTLKKATESCNCLDTCTNIKYKVNYEELSEESLHRHIDLKDQGITEKDEFSFLIFTFGDHFIIEEEDYAPYALQNYTGGLLGLFIGCSILSLIEILYFTVSTLSIMFKKITNSELEKNDIKVNVIDVKPTIFKMQEYNVELQKFRLEVNYRFKDFQRKINKRDAEFASVLTSINKKMNSLKEF</sequence>
<evidence type="ECO:0000256" key="12">
    <source>
        <dbReference type="RuleBase" id="RU000679"/>
    </source>
</evidence>
<evidence type="ECO:0000256" key="1">
    <source>
        <dbReference type="ARBA" id="ARBA00004141"/>
    </source>
</evidence>
<evidence type="ECO:0000256" key="8">
    <source>
        <dbReference type="ARBA" id="ARBA00023065"/>
    </source>
</evidence>
<evidence type="ECO:0000256" key="10">
    <source>
        <dbReference type="ARBA" id="ARBA00023201"/>
    </source>
</evidence>